<accession>A0ABD5T180</accession>
<reference evidence="1 2" key="1">
    <citation type="journal article" date="2019" name="Int. J. Syst. Evol. Microbiol.">
        <title>The Global Catalogue of Microorganisms (GCM) 10K type strain sequencing project: providing services to taxonomists for standard genome sequencing and annotation.</title>
        <authorList>
            <consortium name="The Broad Institute Genomics Platform"/>
            <consortium name="The Broad Institute Genome Sequencing Center for Infectious Disease"/>
            <person name="Wu L."/>
            <person name="Ma J."/>
        </authorList>
    </citation>
    <scope>NUCLEOTIDE SEQUENCE [LARGE SCALE GENOMIC DNA]</scope>
    <source>
        <strain evidence="1 2">PJ61</strain>
    </source>
</reference>
<sequence>MALLKSSKYDRFCPPAVNTVYNTIDMLSDYEIVDGITVKERGKIYRMPEILAIVEAL</sequence>
<dbReference type="AlphaFoldDB" id="A0ABD5T180"/>
<dbReference type="Proteomes" id="UP001596274">
    <property type="component" value="Unassembled WGS sequence"/>
</dbReference>
<keyword evidence="2" id="KW-1185">Reference proteome</keyword>
<evidence type="ECO:0000313" key="1">
    <source>
        <dbReference type="EMBL" id="MFC6771180.1"/>
    </source>
</evidence>
<organism evidence="1 2">
    <name type="scientific">Halorubrum pallidum</name>
    <dbReference type="NCBI Taxonomy" id="1526114"/>
    <lineage>
        <taxon>Archaea</taxon>
        <taxon>Methanobacteriati</taxon>
        <taxon>Methanobacteriota</taxon>
        <taxon>Stenosarchaea group</taxon>
        <taxon>Halobacteria</taxon>
        <taxon>Halobacteriales</taxon>
        <taxon>Haloferacaceae</taxon>
        <taxon>Halorubrum</taxon>
    </lineage>
</organism>
<gene>
    <name evidence="1" type="ORF">ACFQDD_06560</name>
</gene>
<protein>
    <submittedName>
        <fullName evidence="1">Uncharacterized protein</fullName>
    </submittedName>
</protein>
<evidence type="ECO:0000313" key="2">
    <source>
        <dbReference type="Proteomes" id="UP001596274"/>
    </source>
</evidence>
<dbReference type="EMBL" id="JBHSWT010000295">
    <property type="protein sequence ID" value="MFC6771180.1"/>
    <property type="molecule type" value="Genomic_DNA"/>
</dbReference>
<comment type="caution">
    <text evidence="1">The sequence shown here is derived from an EMBL/GenBank/DDBJ whole genome shotgun (WGS) entry which is preliminary data.</text>
</comment>
<name>A0ABD5T180_9EURY</name>
<proteinExistence type="predicted"/>